<evidence type="ECO:0000313" key="6">
    <source>
        <dbReference type="EMBL" id="MBD2603935.1"/>
    </source>
</evidence>
<evidence type="ECO:0000259" key="5">
    <source>
        <dbReference type="Pfam" id="PF01385"/>
    </source>
</evidence>
<organism evidence="6 7">
    <name type="scientific">Scytonema hofmannii FACHB-248</name>
    <dbReference type="NCBI Taxonomy" id="1842502"/>
    <lineage>
        <taxon>Bacteria</taxon>
        <taxon>Bacillati</taxon>
        <taxon>Cyanobacteriota</taxon>
        <taxon>Cyanophyceae</taxon>
        <taxon>Nostocales</taxon>
        <taxon>Scytonemataceae</taxon>
        <taxon>Scytonema</taxon>
    </lineage>
</organism>
<comment type="caution">
    <text evidence="6">The sequence shown here is derived from an EMBL/GenBank/DDBJ whole genome shotgun (WGS) entry which is preliminary data.</text>
</comment>
<dbReference type="EMBL" id="JACJTA010000007">
    <property type="protein sequence ID" value="MBD2603935.1"/>
    <property type="molecule type" value="Genomic_DNA"/>
</dbReference>
<feature type="domain" description="Probable transposase IS891/IS1136/IS1341" evidence="5">
    <location>
        <begin position="215"/>
        <end position="309"/>
    </location>
</feature>
<dbReference type="InterPro" id="IPR010095">
    <property type="entry name" value="Cas12f1-like_TNB"/>
</dbReference>
<dbReference type="Proteomes" id="UP000660380">
    <property type="component" value="Unassembled WGS sequence"/>
</dbReference>
<proteinExistence type="inferred from homology"/>
<keyword evidence="7" id="KW-1185">Reference proteome</keyword>
<evidence type="ECO:0000256" key="4">
    <source>
        <dbReference type="ARBA" id="ARBA00023172"/>
    </source>
</evidence>
<evidence type="ECO:0000256" key="1">
    <source>
        <dbReference type="ARBA" id="ARBA00008761"/>
    </source>
</evidence>
<evidence type="ECO:0000256" key="3">
    <source>
        <dbReference type="ARBA" id="ARBA00023125"/>
    </source>
</evidence>
<reference evidence="6 7" key="1">
    <citation type="journal article" date="2020" name="ISME J.">
        <title>Comparative genomics reveals insights into cyanobacterial evolution and habitat adaptation.</title>
        <authorList>
            <person name="Chen M.Y."/>
            <person name="Teng W.K."/>
            <person name="Zhao L."/>
            <person name="Hu C.X."/>
            <person name="Zhou Y.K."/>
            <person name="Han B.P."/>
            <person name="Song L.R."/>
            <person name="Shu W.S."/>
        </authorList>
    </citation>
    <scope>NUCLEOTIDE SEQUENCE [LARGE SCALE GENOMIC DNA]</scope>
    <source>
        <strain evidence="6 7">FACHB-248</strain>
    </source>
</reference>
<gene>
    <name evidence="6" type="primary">tnpB</name>
    <name evidence="6" type="ORF">H6G81_05165</name>
</gene>
<dbReference type="NCBIfam" id="NF040570">
    <property type="entry name" value="guided_TnpB"/>
    <property type="match status" value="1"/>
</dbReference>
<name>A0ABR8GLJ6_9CYAN</name>
<keyword evidence="3" id="KW-0238">DNA-binding</keyword>
<keyword evidence="4" id="KW-0233">DNA recombination</keyword>
<dbReference type="RefSeq" id="WP_084763171.1">
    <property type="nucleotide sequence ID" value="NZ_JACJTA010000007.1"/>
</dbReference>
<sequence>MYRTIPLKAKFTDEEKAFWVDQCEHANSLINCAIYETKQAHYASLQESENAFTTYWRGDELRYGWKCYQCKTTYPELDKILKDNPHYKAMAAQSAQQTLKSVGESITSYNGLVKKYYRGDVDKPSLPKYRKRGGLAAVTFPRQALTYKNGCFYPSISKETKPQLLTEITLHLPGFIDSDWVKEVTVRPYLGELWIDWVIDDGKEPIDINPNLDYTQAWSFDHGGTNWLTGVSTRGKSLIIDGRKLKSMNQGYCRLVAKCKQGKSDFYWDSNLDRVQRKRNNQMRDAVNKASRFIINQCLNDQVGNLVIGWNDGQKNGSNMGKRGNQNFVVIPTGRLIERLKQLCPEYGIKLTITEEAYTSIASYLDGDSLPKHGEKPEGWKPSGQRVKRGMYKSRHGHFINADCNGAANIMRKVATQLGLTLVEVGRGILTVPQRYDLFTRLNKSYRKRCVREACPLGTSAARSRTSQHQFRIPLLLARGDVKKLLADF</sequence>
<dbReference type="NCBIfam" id="TIGR01766">
    <property type="entry name" value="IS200/IS605 family accessory protein TnpB-like domain"/>
    <property type="match status" value="1"/>
</dbReference>
<accession>A0ABR8GLJ6</accession>
<comment type="similarity">
    <text evidence="1">In the C-terminal section; belongs to the transposase 35 family.</text>
</comment>
<dbReference type="Pfam" id="PF01385">
    <property type="entry name" value="OrfB_IS605"/>
    <property type="match status" value="1"/>
</dbReference>
<evidence type="ECO:0000256" key="2">
    <source>
        <dbReference type="ARBA" id="ARBA00022578"/>
    </source>
</evidence>
<dbReference type="InterPro" id="IPR001959">
    <property type="entry name" value="Transposase"/>
</dbReference>
<evidence type="ECO:0000313" key="7">
    <source>
        <dbReference type="Proteomes" id="UP000660380"/>
    </source>
</evidence>
<keyword evidence="2" id="KW-0815">Transposition</keyword>
<protein>
    <submittedName>
        <fullName evidence="6">IS200/IS605 family element transposase accessory protein TnpB</fullName>
    </submittedName>
</protein>